<dbReference type="InterPro" id="IPR050493">
    <property type="entry name" value="FAD-dep_Monooxygenase_BioMet"/>
</dbReference>
<protein>
    <recommendedName>
        <fullName evidence="7">FAD-binding domain-containing protein</fullName>
    </recommendedName>
</protein>
<dbReference type="InterPro" id="IPR036188">
    <property type="entry name" value="FAD/NAD-bd_sf"/>
</dbReference>
<dbReference type="PANTHER" id="PTHR13789">
    <property type="entry name" value="MONOOXYGENASE"/>
    <property type="match status" value="1"/>
</dbReference>
<sequence length="112" mass="12278">MDSSKCRTLHIAIVGAGIGGLICAIACRRMNKNLKATVFERAAEVLPLGAGIHIPPNAGRVLAYLDLLDKVKEEAGGYQLDHFTLRRYEDGQILAAKPVKERVGREYGAEWM</sequence>
<keyword evidence="6" id="KW-1185">Reference proteome</keyword>
<keyword evidence="4" id="KW-0472">Membrane</keyword>
<feature type="transmembrane region" description="Helical" evidence="4">
    <location>
        <begin position="6"/>
        <end position="27"/>
    </location>
</feature>
<evidence type="ECO:0000256" key="3">
    <source>
        <dbReference type="ARBA" id="ARBA00023033"/>
    </source>
</evidence>
<keyword evidence="4" id="KW-0812">Transmembrane</keyword>
<comment type="caution">
    <text evidence="5">The sequence shown here is derived from an EMBL/GenBank/DDBJ whole genome shotgun (WGS) entry which is preliminary data.</text>
</comment>
<keyword evidence="2" id="KW-0560">Oxidoreductase</keyword>
<keyword evidence="4" id="KW-1133">Transmembrane helix</keyword>
<gene>
    <name evidence="5" type="ORF">PG997_008008</name>
</gene>
<proteinExistence type="inferred from homology"/>
<accession>A0ABR1W9J5</accession>
<evidence type="ECO:0000313" key="6">
    <source>
        <dbReference type="Proteomes" id="UP001433268"/>
    </source>
</evidence>
<dbReference type="EMBL" id="JAQQWN010000006">
    <property type="protein sequence ID" value="KAK8080190.1"/>
    <property type="molecule type" value="Genomic_DNA"/>
</dbReference>
<evidence type="ECO:0008006" key="7">
    <source>
        <dbReference type="Google" id="ProtNLM"/>
    </source>
</evidence>
<comment type="similarity">
    <text evidence="1">Belongs to the paxM FAD-dependent monooxygenase family.</text>
</comment>
<dbReference type="GeneID" id="92045383"/>
<dbReference type="Proteomes" id="UP001433268">
    <property type="component" value="Unassembled WGS sequence"/>
</dbReference>
<name>A0ABR1W9J5_9PEZI</name>
<evidence type="ECO:0000256" key="1">
    <source>
        <dbReference type="ARBA" id="ARBA00007992"/>
    </source>
</evidence>
<evidence type="ECO:0000256" key="2">
    <source>
        <dbReference type="ARBA" id="ARBA00023002"/>
    </source>
</evidence>
<evidence type="ECO:0000313" key="5">
    <source>
        <dbReference type="EMBL" id="KAK8080190.1"/>
    </source>
</evidence>
<evidence type="ECO:0000256" key="4">
    <source>
        <dbReference type="SAM" id="Phobius"/>
    </source>
</evidence>
<dbReference type="Gene3D" id="3.50.50.60">
    <property type="entry name" value="FAD/NAD(P)-binding domain"/>
    <property type="match status" value="1"/>
</dbReference>
<dbReference type="Pfam" id="PF13450">
    <property type="entry name" value="NAD_binding_8"/>
    <property type="match status" value="1"/>
</dbReference>
<keyword evidence="3" id="KW-0503">Monooxygenase</keyword>
<dbReference type="RefSeq" id="XP_066667665.1">
    <property type="nucleotide sequence ID" value="XM_066812323.1"/>
</dbReference>
<reference evidence="5 6" key="1">
    <citation type="submission" date="2023-01" db="EMBL/GenBank/DDBJ databases">
        <title>Analysis of 21 Apiospora genomes using comparative genomics revels a genus with tremendous synthesis potential of carbohydrate active enzymes and secondary metabolites.</title>
        <authorList>
            <person name="Sorensen T."/>
        </authorList>
    </citation>
    <scope>NUCLEOTIDE SEQUENCE [LARGE SCALE GENOMIC DNA]</scope>
    <source>
        <strain evidence="5 6">CBS 114990</strain>
    </source>
</reference>
<dbReference type="PANTHER" id="PTHR13789:SF311">
    <property type="entry name" value="HYDROXYLASE, PUTATIVE (AFU_ORTHOLOGUE AFUA_5G10180)-RELATED"/>
    <property type="match status" value="1"/>
</dbReference>
<dbReference type="SUPFAM" id="SSF51905">
    <property type="entry name" value="FAD/NAD(P)-binding domain"/>
    <property type="match status" value="1"/>
</dbReference>
<organism evidence="5 6">
    <name type="scientific">Apiospora hydei</name>
    <dbReference type="NCBI Taxonomy" id="1337664"/>
    <lineage>
        <taxon>Eukaryota</taxon>
        <taxon>Fungi</taxon>
        <taxon>Dikarya</taxon>
        <taxon>Ascomycota</taxon>
        <taxon>Pezizomycotina</taxon>
        <taxon>Sordariomycetes</taxon>
        <taxon>Xylariomycetidae</taxon>
        <taxon>Amphisphaeriales</taxon>
        <taxon>Apiosporaceae</taxon>
        <taxon>Apiospora</taxon>
    </lineage>
</organism>